<evidence type="ECO:0000256" key="1">
    <source>
        <dbReference type="SAM" id="Phobius"/>
    </source>
</evidence>
<keyword evidence="1" id="KW-0812">Transmembrane</keyword>
<keyword evidence="1" id="KW-1133">Transmembrane helix</keyword>
<name>A0AAV7G149_DENCH</name>
<proteinExistence type="predicted"/>
<sequence>MAMGNHQGYSWAVAAGLNAALATVSAKLFASLETPFLSFPLIISTLLIRQVYRISISLFEALISLHQVTNGGKGGGQHKLACVSFPSPLCLLGFSLPSRFWWLFALPMAAGWFPLAAFSFFPCCLGCWFASSVPSQLAGSVACCLGCWSAPSVPSQLAGYVACCLGCWSAPSVPSQLAGCCGLLPCFLC</sequence>
<feature type="transmembrane region" description="Helical" evidence="1">
    <location>
        <begin position="100"/>
        <end position="121"/>
    </location>
</feature>
<dbReference type="AlphaFoldDB" id="A0AAV7G149"/>
<comment type="caution">
    <text evidence="2">The sequence shown here is derived from an EMBL/GenBank/DDBJ whole genome shotgun (WGS) entry which is preliminary data.</text>
</comment>
<evidence type="ECO:0000313" key="3">
    <source>
        <dbReference type="Proteomes" id="UP000775213"/>
    </source>
</evidence>
<evidence type="ECO:0000313" key="2">
    <source>
        <dbReference type="EMBL" id="KAH0449443.1"/>
    </source>
</evidence>
<keyword evidence="3" id="KW-1185">Reference proteome</keyword>
<organism evidence="2 3">
    <name type="scientific">Dendrobium chrysotoxum</name>
    <name type="common">Orchid</name>
    <dbReference type="NCBI Taxonomy" id="161865"/>
    <lineage>
        <taxon>Eukaryota</taxon>
        <taxon>Viridiplantae</taxon>
        <taxon>Streptophyta</taxon>
        <taxon>Embryophyta</taxon>
        <taxon>Tracheophyta</taxon>
        <taxon>Spermatophyta</taxon>
        <taxon>Magnoliopsida</taxon>
        <taxon>Liliopsida</taxon>
        <taxon>Asparagales</taxon>
        <taxon>Orchidaceae</taxon>
        <taxon>Epidendroideae</taxon>
        <taxon>Malaxideae</taxon>
        <taxon>Dendrobiinae</taxon>
        <taxon>Dendrobium</taxon>
    </lineage>
</organism>
<gene>
    <name evidence="2" type="ORF">IEQ34_020135</name>
</gene>
<accession>A0AAV7G149</accession>
<keyword evidence="1" id="KW-0472">Membrane</keyword>
<reference evidence="2 3" key="1">
    <citation type="journal article" date="2021" name="Hortic Res">
        <title>Chromosome-scale assembly of the Dendrobium chrysotoxum genome enhances the understanding of orchid evolution.</title>
        <authorList>
            <person name="Zhang Y."/>
            <person name="Zhang G.Q."/>
            <person name="Zhang D."/>
            <person name="Liu X.D."/>
            <person name="Xu X.Y."/>
            <person name="Sun W.H."/>
            <person name="Yu X."/>
            <person name="Zhu X."/>
            <person name="Wang Z.W."/>
            <person name="Zhao X."/>
            <person name="Zhong W.Y."/>
            <person name="Chen H."/>
            <person name="Yin W.L."/>
            <person name="Huang T."/>
            <person name="Niu S.C."/>
            <person name="Liu Z.J."/>
        </authorList>
    </citation>
    <scope>NUCLEOTIDE SEQUENCE [LARGE SCALE GENOMIC DNA]</scope>
    <source>
        <strain evidence="2">Lindl</strain>
    </source>
</reference>
<dbReference type="EMBL" id="JAGFBR010000018">
    <property type="protein sequence ID" value="KAH0449443.1"/>
    <property type="molecule type" value="Genomic_DNA"/>
</dbReference>
<protein>
    <submittedName>
        <fullName evidence="2">Uncharacterized protein</fullName>
    </submittedName>
</protein>
<dbReference type="Proteomes" id="UP000775213">
    <property type="component" value="Unassembled WGS sequence"/>
</dbReference>